<protein>
    <submittedName>
        <fullName evidence="1">DUF2827 domain-containing protein</fullName>
    </submittedName>
</protein>
<gene>
    <name evidence="2" type="ORF">BWP39_27545</name>
    <name evidence="1" type="ORF">N0A02_32640</name>
</gene>
<dbReference type="Proteomes" id="UP000218022">
    <property type="component" value="Unassembled WGS sequence"/>
</dbReference>
<proteinExistence type="predicted"/>
<dbReference type="Proteomes" id="UP001469089">
    <property type="component" value="Unassembled WGS sequence"/>
</dbReference>
<dbReference type="InterPro" id="IPR021234">
    <property type="entry name" value="DUF2827"/>
</dbReference>
<reference evidence="1" key="2">
    <citation type="submission" date="2022-09" db="EMBL/GenBank/DDBJ databases">
        <authorList>
            <person name="Fergusson C."/>
            <person name="Paulo B.S."/>
            <person name="Eustaquio A.S."/>
            <person name="Linington R."/>
        </authorList>
    </citation>
    <scope>NUCLEOTIDE SEQUENCE</scope>
    <source>
        <strain evidence="1">RL17-338-BIF-B</strain>
    </source>
</reference>
<dbReference type="EMBL" id="MTZV01000006">
    <property type="protein sequence ID" value="PCE23436.1"/>
    <property type="molecule type" value="Genomic_DNA"/>
</dbReference>
<dbReference type="EMBL" id="JAOALG010000002">
    <property type="protein sequence ID" value="MEQ5844215.1"/>
    <property type="molecule type" value="Genomic_DNA"/>
</dbReference>
<dbReference type="RefSeq" id="WP_096725380.1">
    <property type="nucleotide sequence ID" value="NZ_JAOALG010000002.1"/>
</dbReference>
<keyword evidence="4" id="KW-1185">Reference proteome</keyword>
<comment type="caution">
    <text evidence="2">The sequence shown here is derived from an EMBL/GenBank/DDBJ whole genome shotgun (WGS) entry which is preliminary data.</text>
</comment>
<evidence type="ECO:0000313" key="3">
    <source>
        <dbReference type="Proteomes" id="UP000218022"/>
    </source>
</evidence>
<evidence type="ECO:0000313" key="2">
    <source>
        <dbReference type="EMBL" id="PCE23436.1"/>
    </source>
</evidence>
<sequence>MRIGISVISHQGQNIWQNGLGQNIIFLARLFQRLPFVRGVTLIDVGDQGVMPEQVDTATLGLTVMSQREASDQVDVIIEMAGALDTQWVALMRARGKKVVYYCCGHPFAGLAEPAVFEKPSHFSRTDRCDEIWSLPEYRLFASFQRTLHRCPVHTVPYLWHPQFVRQRIAEVETQGYRFGWEAARAKSTAGGAHKGLSVAIFEPNISVAKTSAISMLACDEAYRADRSSIEAMHVLNTLHMANHPTMLHLANSLDLVREHKSTFHGRHDIVGFMVQHADAVVSHQWTNDQNYSYLDALSGDYPLIHNSEWLKSFGAGYYYPEFDAMQGGAQLRHALAHHDAGLTDYHSASQRVFDAVDPFAAHNLQGYADRLLDLCRDTDFVDGQQRT</sequence>
<reference evidence="1 4" key="3">
    <citation type="journal article" date="2024" name="Chem. Sci.">
        <title>Discovery of a lagriamide polyketide by integrated genome mining, isotopic labeling, and untargeted metabolomics.</title>
        <authorList>
            <person name="Fergusson C.H."/>
            <person name="Saulog J."/>
            <person name="Paulo B.S."/>
            <person name="Wilson D.M."/>
            <person name="Liu D.Y."/>
            <person name="Morehouse N.J."/>
            <person name="Waterworth S."/>
            <person name="Barkei J."/>
            <person name="Gray C.A."/>
            <person name="Kwan J.C."/>
            <person name="Eustaquio A.S."/>
            <person name="Linington R.G."/>
        </authorList>
    </citation>
    <scope>NUCLEOTIDE SEQUENCE [LARGE SCALE GENOMIC DNA]</scope>
    <source>
        <strain evidence="1 4">RL17-338-BIF-B</strain>
    </source>
</reference>
<dbReference type="Pfam" id="PF10933">
    <property type="entry name" value="DUF2827"/>
    <property type="match status" value="1"/>
</dbReference>
<organism evidence="2 3">
    <name type="scientific">Paraburkholderia acidicola</name>
    <dbReference type="NCBI Taxonomy" id="1912599"/>
    <lineage>
        <taxon>Bacteria</taxon>
        <taxon>Pseudomonadati</taxon>
        <taxon>Pseudomonadota</taxon>
        <taxon>Betaproteobacteria</taxon>
        <taxon>Burkholderiales</taxon>
        <taxon>Burkholderiaceae</taxon>
        <taxon>Paraburkholderia</taxon>
    </lineage>
</organism>
<dbReference type="AlphaFoldDB" id="A0A2A4ETE8"/>
<dbReference type="OrthoDB" id="1627328at2"/>
<reference evidence="2 3" key="1">
    <citation type="submission" date="2017-01" db="EMBL/GenBank/DDBJ databases">
        <title>Whole-Genome Shotgun Sequencing of Two beta-Proteobacterial Species in Search of the Bulgecin Biosynthetic Cluster.</title>
        <authorList>
            <person name="Horsman M.E."/>
            <person name="Marous D.R."/>
            <person name="Li R."/>
            <person name="Oliver R.A."/>
            <person name="Byun B."/>
            <person name="Emrich S.J."/>
            <person name="Boggess B."/>
            <person name="Townsend C.A."/>
            <person name="Mobashery S."/>
        </authorList>
    </citation>
    <scope>NUCLEOTIDE SEQUENCE [LARGE SCALE GENOMIC DNA]</scope>
    <source>
        <strain evidence="2 3">ATCC 31363</strain>
    </source>
</reference>
<evidence type="ECO:0000313" key="4">
    <source>
        <dbReference type="Proteomes" id="UP001469089"/>
    </source>
</evidence>
<evidence type="ECO:0000313" key="1">
    <source>
        <dbReference type="EMBL" id="MEQ5844215.1"/>
    </source>
</evidence>
<accession>A0A2A4ETE8</accession>
<name>A0A2A4ETE8_9BURK</name>